<dbReference type="GO" id="GO:0008483">
    <property type="term" value="F:transaminase activity"/>
    <property type="evidence" value="ECO:0007669"/>
    <property type="project" value="UniProtKB-KW"/>
</dbReference>
<keyword evidence="2" id="KW-0032">Aminotransferase</keyword>
<dbReference type="Gene3D" id="3.90.1150.10">
    <property type="entry name" value="Aspartate Aminotransferase, domain 1"/>
    <property type="match status" value="1"/>
</dbReference>
<dbReference type="Proteomes" id="UP000481583">
    <property type="component" value="Unassembled WGS sequence"/>
</dbReference>
<comment type="caution">
    <text evidence="2">The sequence shown here is derived from an EMBL/GenBank/DDBJ whole genome shotgun (WGS) entry which is preliminary data.</text>
</comment>
<organism evidence="2 3">
    <name type="scientific">Streptomyces coryli</name>
    <dbReference type="NCBI Taxonomy" id="1128680"/>
    <lineage>
        <taxon>Bacteria</taxon>
        <taxon>Bacillati</taxon>
        <taxon>Actinomycetota</taxon>
        <taxon>Actinomycetes</taxon>
        <taxon>Kitasatosporales</taxon>
        <taxon>Streptomycetaceae</taxon>
        <taxon>Streptomyces</taxon>
    </lineage>
</organism>
<proteinExistence type="predicted"/>
<protein>
    <submittedName>
        <fullName evidence="2">Aminotransferase class V-fold PLP-dependent enzyme</fullName>
    </submittedName>
</protein>
<keyword evidence="2" id="KW-0808">Transferase</keyword>
<dbReference type="PANTHER" id="PTHR43586">
    <property type="entry name" value="CYSTEINE DESULFURASE"/>
    <property type="match status" value="1"/>
</dbReference>
<dbReference type="Gene3D" id="3.40.640.10">
    <property type="entry name" value="Type I PLP-dependent aspartate aminotransferase-like (Major domain)"/>
    <property type="match status" value="1"/>
</dbReference>
<dbReference type="InterPro" id="IPR015424">
    <property type="entry name" value="PyrdxlP-dep_Trfase"/>
</dbReference>
<dbReference type="EMBL" id="JAAKZV010000102">
    <property type="protein sequence ID" value="NGN66597.1"/>
    <property type="molecule type" value="Genomic_DNA"/>
</dbReference>
<sequence>MDALISAEFAPKVTHLDTAATGLLPARAAAALREGIDALTGDRPLGSSQHEAVAAARRGFARIEGVPEEWVSVGSSVSIHVGIVAEALPAGAEVLLADGDFSSLVTPFSIRPDLRVRSVPADRIADEVRPGTDLVAVSSVQFDTGRLADLGAIREAARTHGARTLIDTTQGVGWRPPVASGFDVTVCGAYKWLMHPRGGSYLTASDAAREWLRPLFPSWMAAADPMGSVAGGVSELSATARRYDQSPPFLPYIAGQHAFALIEELGGPERVGAHNTALADRFRAGLVDLGYEPAPAPGSAIVGLPGRADLVPYLSEAGIVASARGGLRIAFHLYNTEADADRTLEVLADARSD</sequence>
<dbReference type="AlphaFoldDB" id="A0A6G4U5M7"/>
<dbReference type="InterPro" id="IPR015422">
    <property type="entry name" value="PyrdxlP-dep_Trfase_small"/>
</dbReference>
<evidence type="ECO:0000259" key="1">
    <source>
        <dbReference type="Pfam" id="PF00266"/>
    </source>
</evidence>
<gene>
    <name evidence="2" type="ORF">G5C51_22175</name>
</gene>
<reference evidence="2 3" key="1">
    <citation type="submission" date="2020-02" db="EMBL/GenBank/DDBJ databases">
        <title>Whole-genome analyses of novel actinobacteria.</title>
        <authorList>
            <person name="Sahin N."/>
        </authorList>
    </citation>
    <scope>NUCLEOTIDE SEQUENCE [LARGE SCALE GENOMIC DNA]</scope>
    <source>
        <strain evidence="2 3">A7024</strain>
    </source>
</reference>
<dbReference type="InterPro" id="IPR015421">
    <property type="entry name" value="PyrdxlP-dep_Trfase_major"/>
</dbReference>
<name>A0A6G4U5M7_9ACTN</name>
<accession>A0A6G4U5M7</accession>
<dbReference type="PANTHER" id="PTHR43586:SF21">
    <property type="entry name" value="PYRIDOXAL PHOSPHATE (PLP)-DEPENDENT ASPARTATE AMINOTRANSFERASE SUPERFAMILY"/>
    <property type="match status" value="1"/>
</dbReference>
<evidence type="ECO:0000313" key="2">
    <source>
        <dbReference type="EMBL" id="NGN66597.1"/>
    </source>
</evidence>
<keyword evidence="3" id="KW-1185">Reference proteome</keyword>
<feature type="domain" description="Aminotransferase class V" evidence="1">
    <location>
        <begin position="121"/>
        <end position="286"/>
    </location>
</feature>
<dbReference type="SUPFAM" id="SSF53383">
    <property type="entry name" value="PLP-dependent transferases"/>
    <property type="match status" value="1"/>
</dbReference>
<dbReference type="InterPro" id="IPR000192">
    <property type="entry name" value="Aminotrans_V_dom"/>
</dbReference>
<evidence type="ECO:0000313" key="3">
    <source>
        <dbReference type="Proteomes" id="UP000481583"/>
    </source>
</evidence>
<dbReference type="RefSeq" id="WP_165239909.1">
    <property type="nucleotide sequence ID" value="NZ_JAAKZV010000102.1"/>
</dbReference>
<dbReference type="Pfam" id="PF00266">
    <property type="entry name" value="Aminotran_5"/>
    <property type="match status" value="1"/>
</dbReference>